<evidence type="ECO:0000313" key="2">
    <source>
        <dbReference type="EMBL" id="SBS06315.1"/>
    </source>
</evidence>
<name>A0A1A8RJN2_9TELE</name>
<accession>A0A1A8RJN2</accession>
<sequence>TAYSTMSAAQTTRLLASLLSLVAVAVVRPSGGVCCVSVIHSASSSTPAVKTTGSTVMPLCPSHNLGASSLDGQ</sequence>
<dbReference type="EMBL" id="HAEI01008905">
    <property type="protein sequence ID" value="SBS06315.1"/>
    <property type="molecule type" value="Transcribed_RNA"/>
</dbReference>
<proteinExistence type="predicted"/>
<gene>
    <name evidence="2" type="primary">PRG4A</name>
</gene>
<feature type="non-terminal residue" evidence="2">
    <location>
        <position position="1"/>
    </location>
</feature>
<reference evidence="2" key="1">
    <citation type="submission" date="2016-05" db="EMBL/GenBank/DDBJ databases">
        <authorList>
            <person name="Lavstsen T."/>
            <person name="Jespersen J.S."/>
        </authorList>
    </citation>
    <scope>NUCLEOTIDE SEQUENCE</scope>
    <source>
        <tissue evidence="2">Brain</tissue>
    </source>
</reference>
<keyword evidence="1" id="KW-0732">Signal</keyword>
<protein>
    <submittedName>
        <fullName evidence="2">Proteoglycan 4a</fullName>
    </submittedName>
</protein>
<feature type="chain" id="PRO_5008377864" evidence="1">
    <location>
        <begin position="33"/>
        <end position="73"/>
    </location>
</feature>
<organism evidence="2">
    <name type="scientific">Nothobranchius rachovii</name>
    <name type="common">bluefin notho</name>
    <dbReference type="NCBI Taxonomy" id="451742"/>
    <lineage>
        <taxon>Eukaryota</taxon>
        <taxon>Metazoa</taxon>
        <taxon>Chordata</taxon>
        <taxon>Craniata</taxon>
        <taxon>Vertebrata</taxon>
        <taxon>Euteleostomi</taxon>
        <taxon>Actinopterygii</taxon>
        <taxon>Neopterygii</taxon>
        <taxon>Teleostei</taxon>
        <taxon>Neoteleostei</taxon>
        <taxon>Acanthomorphata</taxon>
        <taxon>Ovalentaria</taxon>
        <taxon>Atherinomorphae</taxon>
        <taxon>Cyprinodontiformes</taxon>
        <taxon>Nothobranchiidae</taxon>
        <taxon>Nothobranchius</taxon>
    </lineage>
</organism>
<evidence type="ECO:0000256" key="1">
    <source>
        <dbReference type="SAM" id="SignalP"/>
    </source>
</evidence>
<dbReference type="AlphaFoldDB" id="A0A1A8RJN2"/>
<reference evidence="2" key="2">
    <citation type="submission" date="2016-06" db="EMBL/GenBank/DDBJ databases">
        <title>The genome of a short-lived fish provides insights into sex chromosome evolution and the genetic control of aging.</title>
        <authorList>
            <person name="Reichwald K."/>
            <person name="Felder M."/>
            <person name="Petzold A."/>
            <person name="Koch P."/>
            <person name="Groth M."/>
            <person name="Platzer M."/>
        </authorList>
    </citation>
    <scope>NUCLEOTIDE SEQUENCE</scope>
    <source>
        <tissue evidence="2">Brain</tissue>
    </source>
</reference>
<feature type="signal peptide" evidence="1">
    <location>
        <begin position="1"/>
        <end position="32"/>
    </location>
</feature>
<feature type="non-terminal residue" evidence="2">
    <location>
        <position position="73"/>
    </location>
</feature>